<name>A0A7C1BFY6_UNCW3</name>
<feature type="non-terminal residue" evidence="1">
    <location>
        <position position="125"/>
    </location>
</feature>
<dbReference type="InterPro" id="IPR008323">
    <property type="entry name" value="UCP033563"/>
</dbReference>
<gene>
    <name evidence="1" type="ORF">ENG67_04760</name>
</gene>
<comment type="caution">
    <text evidence="1">The sequence shown here is derived from an EMBL/GenBank/DDBJ whole genome shotgun (WGS) entry which is preliminary data.</text>
</comment>
<proteinExistence type="predicted"/>
<dbReference type="Pfam" id="PF06245">
    <property type="entry name" value="DUF1015"/>
    <property type="match status" value="1"/>
</dbReference>
<dbReference type="PANTHER" id="PTHR36454">
    <property type="entry name" value="LMO2823 PROTEIN"/>
    <property type="match status" value="1"/>
</dbReference>
<dbReference type="PANTHER" id="PTHR36454:SF1">
    <property type="entry name" value="DUF1015 DOMAIN-CONTAINING PROTEIN"/>
    <property type="match status" value="1"/>
</dbReference>
<evidence type="ECO:0000313" key="1">
    <source>
        <dbReference type="EMBL" id="HDM90500.1"/>
    </source>
</evidence>
<dbReference type="AlphaFoldDB" id="A0A7C1BFY6"/>
<sequence>MIEIYPFRGIRYNPAEVKPEEAVVRLEFIKRDFYNHWRGIGRYSVLRFYRPGEKKAREEIEGFLRRKILLREEKPSIYVYHQIFPLGGKLLVRKSFIAVMRLVDIGEGKVLPHEETFPGGKRFHL</sequence>
<reference evidence="1" key="1">
    <citation type="journal article" date="2020" name="mSystems">
        <title>Genome- and Community-Level Interaction Insights into Carbon Utilization and Element Cycling Functions of Hydrothermarchaeota in Hydrothermal Sediment.</title>
        <authorList>
            <person name="Zhou Z."/>
            <person name="Liu Y."/>
            <person name="Xu W."/>
            <person name="Pan J."/>
            <person name="Luo Z.H."/>
            <person name="Li M."/>
        </authorList>
    </citation>
    <scope>NUCLEOTIDE SEQUENCE [LARGE SCALE GENOMIC DNA]</scope>
    <source>
        <strain evidence="1">HyVt-237</strain>
    </source>
</reference>
<dbReference type="Proteomes" id="UP000885931">
    <property type="component" value="Unassembled WGS sequence"/>
</dbReference>
<dbReference type="EMBL" id="DRBW01000182">
    <property type="protein sequence ID" value="HDM90500.1"/>
    <property type="molecule type" value="Genomic_DNA"/>
</dbReference>
<protein>
    <submittedName>
        <fullName evidence="1">DUF1015 family protein</fullName>
    </submittedName>
</protein>
<organism evidence="1">
    <name type="scientific">candidate division WOR-3 bacterium</name>
    <dbReference type="NCBI Taxonomy" id="2052148"/>
    <lineage>
        <taxon>Bacteria</taxon>
        <taxon>Bacteria division WOR-3</taxon>
    </lineage>
</organism>
<accession>A0A7C1BFY6</accession>